<gene>
    <name evidence="1" type="ORF">SAMN03080602_04252</name>
</gene>
<sequence length="60" mass="7145">MVTLYIMNRVFNGQFKFKAIYKHCQIPDLALRTKAKEQNVKKLFLGTAVIKVFHYHQFIN</sequence>
<dbReference type="EMBL" id="FXAO01000014">
    <property type="protein sequence ID" value="SMG52511.1"/>
    <property type="molecule type" value="Genomic_DNA"/>
</dbReference>
<dbReference type="Proteomes" id="UP000193420">
    <property type="component" value="Unassembled WGS sequence"/>
</dbReference>
<reference evidence="2" key="1">
    <citation type="submission" date="2017-04" db="EMBL/GenBank/DDBJ databases">
        <authorList>
            <person name="Varghese N."/>
            <person name="Submissions S."/>
        </authorList>
    </citation>
    <scope>NUCLEOTIDE SEQUENCE [LARGE SCALE GENOMIC DNA]</scope>
    <source>
        <strain evidence="2">DSM 19835</strain>
    </source>
</reference>
<dbReference type="AlphaFoldDB" id="A0A1X7LF88"/>
<accession>A0A1X7LF88</accession>
<keyword evidence="2" id="KW-1185">Reference proteome</keyword>
<evidence type="ECO:0000313" key="2">
    <source>
        <dbReference type="Proteomes" id="UP000193420"/>
    </source>
</evidence>
<dbReference type="STRING" id="188872.SAMN03080602_04252"/>
<evidence type="ECO:0000313" key="1">
    <source>
        <dbReference type="EMBL" id="SMG52511.1"/>
    </source>
</evidence>
<proteinExistence type="predicted"/>
<organism evidence="1 2">
    <name type="scientific">Arenibacter troitsensis</name>
    <dbReference type="NCBI Taxonomy" id="188872"/>
    <lineage>
        <taxon>Bacteria</taxon>
        <taxon>Pseudomonadati</taxon>
        <taxon>Bacteroidota</taxon>
        <taxon>Flavobacteriia</taxon>
        <taxon>Flavobacteriales</taxon>
        <taxon>Flavobacteriaceae</taxon>
        <taxon>Arenibacter</taxon>
    </lineage>
</organism>
<protein>
    <submittedName>
        <fullName evidence="1">Uncharacterized protein</fullName>
    </submittedName>
</protein>
<name>A0A1X7LF88_9FLAO</name>